<dbReference type="InterPro" id="IPR043128">
    <property type="entry name" value="Rev_trsase/Diguanyl_cyclase"/>
</dbReference>
<dbReference type="InterPro" id="IPR000160">
    <property type="entry name" value="GGDEF_dom"/>
</dbReference>
<dbReference type="EMBL" id="JAAOIW010000011">
    <property type="protein sequence ID" value="NHN33198.1"/>
    <property type="molecule type" value="Genomic_DNA"/>
</dbReference>
<dbReference type="PANTHER" id="PTHR45138:SF9">
    <property type="entry name" value="DIGUANYLATE CYCLASE DGCM-RELATED"/>
    <property type="match status" value="1"/>
</dbReference>
<keyword evidence="1" id="KW-0812">Transmembrane</keyword>
<feature type="transmembrane region" description="Helical" evidence="1">
    <location>
        <begin position="103"/>
        <end position="120"/>
    </location>
</feature>
<reference evidence="3" key="1">
    <citation type="submission" date="2020-03" db="EMBL/GenBank/DDBJ databases">
        <title>Draft sequencing of Paenibacilllus sp. S3N08.</title>
        <authorList>
            <person name="Kim D.-U."/>
        </authorList>
    </citation>
    <scope>NUCLEOTIDE SEQUENCE</scope>
    <source>
        <strain evidence="3">S3N08</strain>
    </source>
</reference>
<dbReference type="NCBIfam" id="TIGR00254">
    <property type="entry name" value="GGDEF"/>
    <property type="match status" value="1"/>
</dbReference>
<dbReference type="SMART" id="SM00267">
    <property type="entry name" value="GGDEF"/>
    <property type="match status" value="1"/>
</dbReference>
<feature type="domain" description="GGDEF" evidence="2">
    <location>
        <begin position="241"/>
        <end position="366"/>
    </location>
</feature>
<organism evidence="3 4">
    <name type="scientific">Paenibacillus agricola</name>
    <dbReference type="NCBI Taxonomy" id="2716264"/>
    <lineage>
        <taxon>Bacteria</taxon>
        <taxon>Bacillati</taxon>
        <taxon>Bacillota</taxon>
        <taxon>Bacilli</taxon>
        <taxon>Bacillales</taxon>
        <taxon>Paenibacillaceae</taxon>
        <taxon>Paenibacillus</taxon>
    </lineage>
</organism>
<accession>A0ABX0JCB0</accession>
<dbReference type="Gene3D" id="3.30.70.270">
    <property type="match status" value="1"/>
</dbReference>
<dbReference type="InterPro" id="IPR029787">
    <property type="entry name" value="Nucleotide_cyclase"/>
</dbReference>
<evidence type="ECO:0000313" key="3">
    <source>
        <dbReference type="EMBL" id="NHN33198.1"/>
    </source>
</evidence>
<feature type="transmembrane region" description="Helical" evidence="1">
    <location>
        <begin position="42"/>
        <end position="66"/>
    </location>
</feature>
<feature type="transmembrane region" description="Helical" evidence="1">
    <location>
        <begin position="72"/>
        <end position="96"/>
    </location>
</feature>
<dbReference type="Proteomes" id="UP001165962">
    <property type="component" value="Unassembled WGS sequence"/>
</dbReference>
<name>A0ABX0JCB0_9BACL</name>
<evidence type="ECO:0000313" key="4">
    <source>
        <dbReference type="Proteomes" id="UP001165962"/>
    </source>
</evidence>
<dbReference type="CDD" id="cd01949">
    <property type="entry name" value="GGDEF"/>
    <property type="match status" value="1"/>
</dbReference>
<evidence type="ECO:0000259" key="2">
    <source>
        <dbReference type="PROSITE" id="PS50887"/>
    </source>
</evidence>
<dbReference type="RefSeq" id="WP_166153510.1">
    <property type="nucleotide sequence ID" value="NZ_JAAOIW010000011.1"/>
</dbReference>
<keyword evidence="1" id="KW-0472">Membrane</keyword>
<dbReference type="PROSITE" id="PS50887">
    <property type="entry name" value="GGDEF"/>
    <property type="match status" value="1"/>
</dbReference>
<keyword evidence="4" id="KW-1185">Reference proteome</keyword>
<keyword evidence="1" id="KW-1133">Transmembrane helix</keyword>
<comment type="caution">
    <text evidence="3">The sequence shown here is derived from an EMBL/GenBank/DDBJ whole genome shotgun (WGS) entry which is preliminary data.</text>
</comment>
<proteinExistence type="predicted"/>
<evidence type="ECO:0000256" key="1">
    <source>
        <dbReference type="SAM" id="Phobius"/>
    </source>
</evidence>
<dbReference type="InterPro" id="IPR050469">
    <property type="entry name" value="Diguanylate_Cyclase"/>
</dbReference>
<sequence length="371" mass="42644">MKLLELFNGHQGTVISSLILLPIFLLMLLISINLFKRRRKRSYLTLSIALVLTLIDHGISITHSFMTTESWYLIWIERSIAVLGDCAFFLIILGLYQLYHITAAHIQWVFYTLCAAAFGMVFLNEWIQIGYIMAFLVTIWFMLGRQVGSDNKFRWAILTFFIIEGIKVWDKFEGVHSSIWEPFIVKVLPVISYSILFFILLERVIEVMQKSYMQSITDGLTGLFNRRHLYENVEKSVKSGQSVHIIFIDIDNFKKLNDTQGHKAGDEVLKQVASIFREEVEGIGLVARYGGEEMVALIRDKKVEMKHLTERIRFRIEKETNPGVTASIGYSKREEGISHDELITQADQAMYQAKTTGKNKVVRYIAVPVGS</sequence>
<gene>
    <name evidence="3" type="ORF">G9U52_25630</name>
</gene>
<feature type="transmembrane region" description="Helical" evidence="1">
    <location>
        <begin position="184"/>
        <end position="205"/>
    </location>
</feature>
<dbReference type="PANTHER" id="PTHR45138">
    <property type="entry name" value="REGULATORY COMPONENTS OF SENSORY TRANSDUCTION SYSTEM"/>
    <property type="match status" value="1"/>
</dbReference>
<dbReference type="Pfam" id="PF00990">
    <property type="entry name" value="GGDEF"/>
    <property type="match status" value="1"/>
</dbReference>
<protein>
    <submittedName>
        <fullName evidence="3">GGDEF domain-containing protein</fullName>
    </submittedName>
</protein>
<feature type="transmembrane region" description="Helical" evidence="1">
    <location>
        <begin position="12"/>
        <end position="35"/>
    </location>
</feature>
<feature type="transmembrane region" description="Helical" evidence="1">
    <location>
        <begin position="126"/>
        <end position="143"/>
    </location>
</feature>
<dbReference type="SUPFAM" id="SSF55073">
    <property type="entry name" value="Nucleotide cyclase"/>
    <property type="match status" value="1"/>
</dbReference>
<feature type="transmembrane region" description="Helical" evidence="1">
    <location>
        <begin position="155"/>
        <end position="172"/>
    </location>
</feature>